<evidence type="ECO:0000259" key="1">
    <source>
        <dbReference type="Pfam" id="PF00561"/>
    </source>
</evidence>
<reference evidence="5" key="3">
    <citation type="submission" date="2016-11" db="EMBL/GenBank/DDBJ databases">
        <authorList>
            <person name="Jaros S."/>
            <person name="Januszkiewicz K."/>
            <person name="Wedrychowicz H."/>
        </authorList>
    </citation>
    <scope>NUCLEOTIDE SEQUENCE [LARGE SCALE GENOMIC DNA]</scope>
    <source>
        <strain evidence="5">DSM 1682</strain>
    </source>
</reference>
<dbReference type="PANTHER" id="PTHR46331">
    <property type="entry name" value="VALACYCLOVIR HYDROLASE"/>
    <property type="match status" value="1"/>
</dbReference>
<name>A0A110A6Y6_ANAPI</name>
<dbReference type="Proteomes" id="UP000184204">
    <property type="component" value="Unassembled WGS sequence"/>
</dbReference>
<dbReference type="EMBL" id="CP014223">
    <property type="protein sequence ID" value="AMJ40332.1"/>
    <property type="molecule type" value="Genomic_DNA"/>
</dbReference>
<gene>
    <name evidence="2" type="primary">yvaM</name>
    <name evidence="2" type="ORF">CPRO_07300</name>
    <name evidence="3" type="ORF">SAMN02745151_00749</name>
</gene>
<dbReference type="PANTHER" id="PTHR46331:SF2">
    <property type="entry name" value="VALACYCLOVIR HYDROLASE"/>
    <property type="match status" value="1"/>
</dbReference>
<evidence type="ECO:0000313" key="2">
    <source>
        <dbReference type="EMBL" id="AMJ40332.1"/>
    </source>
</evidence>
<evidence type="ECO:0000313" key="5">
    <source>
        <dbReference type="Proteomes" id="UP000184204"/>
    </source>
</evidence>
<reference evidence="2 4" key="1">
    <citation type="journal article" date="2016" name="Genome Announc.">
        <title>Complete Genome Sequence of the Amino Acid-Fermenting Clostridium propionicum X2 (DSM 1682).</title>
        <authorList>
            <person name="Poehlein A."/>
            <person name="Schlien K."/>
            <person name="Chowdhury N.P."/>
            <person name="Gottschalk G."/>
            <person name="Buckel W."/>
            <person name="Daniel R."/>
        </authorList>
    </citation>
    <scope>NUCLEOTIDE SEQUENCE [LARGE SCALE GENOMIC DNA]</scope>
    <source>
        <strain evidence="2 4">X2</strain>
    </source>
</reference>
<proteinExistence type="predicted"/>
<protein>
    <submittedName>
        <fullName evidence="2">AB hydrolase superfamily protein YvaM</fullName>
        <ecNumber evidence="2">3.-.-.-</ecNumber>
    </submittedName>
    <submittedName>
        <fullName evidence="3">Alpha/beta hydrolase family protein</fullName>
    </submittedName>
</protein>
<keyword evidence="3" id="KW-0378">Hydrolase</keyword>
<sequence>MSYFTFENKQVYYQELGHGEPLLLLHGNTASSAMFEEAAIKFMENHTVILIDFLGHGKSERILEFPADLWFYEAQQVIAFLEEKNYNNVSLIGSSGGALVAINVALERPKLIHKVIADSFEGENPLQAFTETIGEQRELSKKANEIRGFYISMHGDDWEKVVDCDTQAIEKHSREIGKFFHKSLEDFVPPILLTGSKEDEFVLELNVNYFEKTYSNLIKKIGHGEMFLFEKGGQPAMLSNLDTFVRISENFLHK</sequence>
<dbReference type="RefSeq" id="WP_066047937.1">
    <property type="nucleotide sequence ID" value="NZ_CP014223.1"/>
</dbReference>
<evidence type="ECO:0000313" key="4">
    <source>
        <dbReference type="Proteomes" id="UP000068026"/>
    </source>
</evidence>
<dbReference type="KEGG" id="cpro:CPRO_07300"/>
<dbReference type="EC" id="3.-.-.-" evidence="2"/>
<dbReference type="InterPro" id="IPR029058">
    <property type="entry name" value="AB_hydrolase_fold"/>
</dbReference>
<dbReference type="GO" id="GO:0017171">
    <property type="term" value="F:serine hydrolase activity"/>
    <property type="evidence" value="ECO:0007669"/>
    <property type="project" value="TreeGrafter"/>
</dbReference>
<dbReference type="Pfam" id="PF00561">
    <property type="entry name" value="Abhydrolase_1"/>
    <property type="match status" value="1"/>
</dbReference>
<dbReference type="OrthoDB" id="9776303at2"/>
<dbReference type="InterPro" id="IPR000073">
    <property type="entry name" value="AB_hydrolase_1"/>
</dbReference>
<reference evidence="3" key="4">
    <citation type="submission" date="2016-11" db="EMBL/GenBank/DDBJ databases">
        <authorList>
            <person name="Varghese N."/>
            <person name="Submissions S."/>
        </authorList>
    </citation>
    <scope>NUCLEOTIDE SEQUENCE</scope>
    <source>
        <strain evidence="3">DSM 1682</strain>
    </source>
</reference>
<dbReference type="Proteomes" id="UP000068026">
    <property type="component" value="Chromosome"/>
</dbReference>
<feature type="domain" description="AB hydrolase-1" evidence="1">
    <location>
        <begin position="21"/>
        <end position="119"/>
    </location>
</feature>
<dbReference type="Gene3D" id="3.40.50.1820">
    <property type="entry name" value="alpha/beta hydrolase"/>
    <property type="match status" value="1"/>
</dbReference>
<accession>A0A110A6Y6</accession>
<reference evidence="4" key="2">
    <citation type="submission" date="2016-01" db="EMBL/GenBank/DDBJ databases">
        <authorList>
            <person name="Poehlein A."/>
            <person name="Schlien K."/>
            <person name="Gottschalk G."/>
            <person name="Buckel W."/>
            <person name="Daniel R."/>
        </authorList>
    </citation>
    <scope>NUCLEOTIDE SEQUENCE [LARGE SCALE GENOMIC DNA]</scope>
    <source>
        <strain evidence="4">X2</strain>
    </source>
</reference>
<dbReference type="SUPFAM" id="SSF53474">
    <property type="entry name" value="alpha/beta-Hydrolases"/>
    <property type="match status" value="1"/>
</dbReference>
<organism evidence="3 5">
    <name type="scientific">Anaerotignum propionicum DSM 1682</name>
    <dbReference type="NCBI Taxonomy" id="991789"/>
    <lineage>
        <taxon>Bacteria</taxon>
        <taxon>Bacillati</taxon>
        <taxon>Bacillota</taxon>
        <taxon>Clostridia</taxon>
        <taxon>Lachnospirales</taxon>
        <taxon>Anaerotignaceae</taxon>
        <taxon>Anaerotignum</taxon>
    </lineage>
</organism>
<keyword evidence="4" id="KW-1185">Reference proteome</keyword>
<dbReference type="EMBL" id="FQUA01000002">
    <property type="protein sequence ID" value="SHE44832.1"/>
    <property type="molecule type" value="Genomic_DNA"/>
</dbReference>
<evidence type="ECO:0000313" key="3">
    <source>
        <dbReference type="EMBL" id="SHE44832.1"/>
    </source>
</evidence>
<dbReference type="AlphaFoldDB" id="A0A110A6Y6"/>